<evidence type="ECO:0000256" key="1">
    <source>
        <dbReference type="ARBA" id="ARBA00022723"/>
    </source>
</evidence>
<dbReference type="Proteomes" id="UP000436088">
    <property type="component" value="Unassembled WGS sequence"/>
</dbReference>
<evidence type="ECO:0000256" key="3">
    <source>
        <dbReference type="ARBA" id="ARBA00022833"/>
    </source>
</evidence>
<dbReference type="InterPro" id="IPR001876">
    <property type="entry name" value="Znf_RanBP2"/>
</dbReference>
<evidence type="ECO:0000256" key="2">
    <source>
        <dbReference type="ARBA" id="ARBA00022771"/>
    </source>
</evidence>
<dbReference type="EMBL" id="VEPZ02001421">
    <property type="protein sequence ID" value="KAE8674020.1"/>
    <property type="molecule type" value="Genomic_DNA"/>
</dbReference>
<dbReference type="SUPFAM" id="SSF90209">
    <property type="entry name" value="Ran binding protein zinc finger-like"/>
    <property type="match status" value="1"/>
</dbReference>
<keyword evidence="1" id="KW-0479">Metal-binding</keyword>
<dbReference type="Gene3D" id="4.10.1060.10">
    <property type="entry name" value="Zinc finger, RanBP2-type"/>
    <property type="match status" value="1"/>
</dbReference>
<keyword evidence="6" id="KW-1185">Reference proteome</keyword>
<dbReference type="SMART" id="SM00547">
    <property type="entry name" value="ZnF_RBZ"/>
    <property type="match status" value="1"/>
</dbReference>
<gene>
    <name evidence="5" type="ORF">F3Y22_tig00111769pilonHSYRG00271</name>
</gene>
<accession>A0A6A2XVM6</accession>
<name>A0A6A2XVM6_HIBSY</name>
<feature type="domain" description="RanBP2-type" evidence="4">
    <location>
        <begin position="66"/>
        <end position="89"/>
    </location>
</feature>
<keyword evidence="2" id="KW-0863">Zinc-finger</keyword>
<dbReference type="InterPro" id="IPR036443">
    <property type="entry name" value="Znf_RanBP2_sf"/>
</dbReference>
<dbReference type="AlphaFoldDB" id="A0A6A2XVM6"/>
<protein>
    <submittedName>
        <fullName evidence="5">Protein AF-9-like protein</fullName>
    </submittedName>
</protein>
<evidence type="ECO:0000313" key="6">
    <source>
        <dbReference type="Proteomes" id="UP000436088"/>
    </source>
</evidence>
<sequence>MNVGFLGSGSPQQLLPFSSNWHLGGADNFGLQSASTWPLAGNQTPGVPYASPGNQPLSVPKGWRNGDWICNCGFHNYSSRSQCKNCDASIPPASEEFVHDWDHKRLNSGQGPGFDQIVGATSDPKPGAYPSYPSLNPVVASNWSGPVPFPPQAPTTTLLGKGLECSMLKKWSRDWCKTQRETDSAGKCGIVAI</sequence>
<proteinExistence type="predicted"/>
<reference evidence="5" key="1">
    <citation type="submission" date="2019-09" db="EMBL/GenBank/DDBJ databases">
        <title>Draft genome information of white flower Hibiscus syriacus.</title>
        <authorList>
            <person name="Kim Y.-M."/>
        </authorList>
    </citation>
    <scope>NUCLEOTIDE SEQUENCE [LARGE SCALE GENOMIC DNA]</scope>
    <source>
        <strain evidence="5">YM2019G1</strain>
    </source>
</reference>
<dbReference type="GO" id="GO:0008270">
    <property type="term" value="F:zinc ion binding"/>
    <property type="evidence" value="ECO:0007669"/>
    <property type="project" value="UniProtKB-KW"/>
</dbReference>
<evidence type="ECO:0000259" key="4">
    <source>
        <dbReference type="SMART" id="SM00547"/>
    </source>
</evidence>
<organism evidence="5 6">
    <name type="scientific">Hibiscus syriacus</name>
    <name type="common">Rose of Sharon</name>
    <dbReference type="NCBI Taxonomy" id="106335"/>
    <lineage>
        <taxon>Eukaryota</taxon>
        <taxon>Viridiplantae</taxon>
        <taxon>Streptophyta</taxon>
        <taxon>Embryophyta</taxon>
        <taxon>Tracheophyta</taxon>
        <taxon>Spermatophyta</taxon>
        <taxon>Magnoliopsida</taxon>
        <taxon>eudicotyledons</taxon>
        <taxon>Gunneridae</taxon>
        <taxon>Pentapetalae</taxon>
        <taxon>rosids</taxon>
        <taxon>malvids</taxon>
        <taxon>Malvales</taxon>
        <taxon>Malvaceae</taxon>
        <taxon>Malvoideae</taxon>
        <taxon>Hibiscus</taxon>
    </lineage>
</organism>
<keyword evidence="3" id="KW-0862">Zinc</keyword>
<comment type="caution">
    <text evidence="5">The sequence shown here is derived from an EMBL/GenBank/DDBJ whole genome shotgun (WGS) entry which is preliminary data.</text>
</comment>
<evidence type="ECO:0000313" key="5">
    <source>
        <dbReference type="EMBL" id="KAE8674020.1"/>
    </source>
</evidence>